<gene>
    <name evidence="3" type="ORF">FOB72_25585</name>
</gene>
<organism evidence="3 4">
    <name type="scientific">Cupriavidus pauculus</name>
    <dbReference type="NCBI Taxonomy" id="82633"/>
    <lineage>
        <taxon>Bacteria</taxon>
        <taxon>Pseudomonadati</taxon>
        <taxon>Pseudomonadota</taxon>
        <taxon>Betaproteobacteria</taxon>
        <taxon>Burkholderiales</taxon>
        <taxon>Burkholderiaceae</taxon>
        <taxon>Cupriavidus</taxon>
    </lineage>
</organism>
<name>A0A5P2HC96_9BURK</name>
<evidence type="ECO:0000256" key="2">
    <source>
        <dbReference type="SAM" id="SignalP"/>
    </source>
</evidence>
<dbReference type="PANTHER" id="PTHR42928:SF5">
    <property type="entry name" value="BLR1237 PROTEIN"/>
    <property type="match status" value="1"/>
</dbReference>
<dbReference type="PIRSF" id="PIRSF017082">
    <property type="entry name" value="YflP"/>
    <property type="match status" value="1"/>
</dbReference>
<dbReference type="RefSeq" id="WP_150375512.1">
    <property type="nucleotide sequence ID" value="NZ_CP044067.1"/>
</dbReference>
<comment type="similarity">
    <text evidence="1">Belongs to the UPF0065 (bug) family.</text>
</comment>
<dbReference type="Gene3D" id="3.40.190.10">
    <property type="entry name" value="Periplasmic binding protein-like II"/>
    <property type="match status" value="1"/>
</dbReference>
<dbReference type="OrthoDB" id="8678477at2"/>
<dbReference type="Pfam" id="PF03401">
    <property type="entry name" value="TctC"/>
    <property type="match status" value="1"/>
</dbReference>
<proteinExistence type="inferred from homology"/>
<keyword evidence="2" id="KW-0732">Signal</keyword>
<feature type="chain" id="PRO_5025029430" evidence="2">
    <location>
        <begin position="25"/>
        <end position="323"/>
    </location>
</feature>
<dbReference type="PANTHER" id="PTHR42928">
    <property type="entry name" value="TRICARBOXYLATE-BINDING PROTEIN"/>
    <property type="match status" value="1"/>
</dbReference>
<dbReference type="Gene3D" id="3.40.190.150">
    <property type="entry name" value="Bordetella uptake gene, domain 1"/>
    <property type="match status" value="1"/>
</dbReference>
<accession>A0A5P2HC96</accession>
<dbReference type="InterPro" id="IPR005064">
    <property type="entry name" value="BUG"/>
</dbReference>
<sequence length="323" mass="33769">MSFPRILVSCVGVSLALLSGAALAEFPDRPIRLVVPFPPGGSVDSVARVVSMQLSERLRQQVVIDYKPGAATIVGAEQVARAAPDGYTLLLGTSTTFVVNPIIYSKLNYNPESSFDPVGMVGSASLVLLANSGVAAQSLPQLLTDIKAKPGTYSYGSHGTGSTVNFAGEMLWNAAGVKVLHVPYKGSAPAMTDVMGGQIPLSFDAVPASVAALKSGKVRALAVTGTRRNPMLPNVPTVAESGFPGFRMDSWFAVVAPKGLPAPVKQKLVAELAGVMAEPTVQEKLVNLGFDPEYGAPAKYTESVRADTKKLAPVAKANNMMQD</sequence>
<dbReference type="AlphaFoldDB" id="A0A5P2HC96"/>
<reference evidence="3 4" key="1">
    <citation type="submission" date="2019-09" db="EMBL/GenBank/DDBJ databases">
        <title>FDA dAtabase for Regulatory Grade micrObial Sequences (FDA-ARGOS): Supporting development and validation of Infectious Disease Dx tests.</title>
        <authorList>
            <person name="Sciortino C."/>
            <person name="Tallon L."/>
            <person name="Sadzewicz L."/>
            <person name="Vavikolanu K."/>
            <person name="Mehta A."/>
            <person name="Aluvathingal J."/>
            <person name="Nadendla S."/>
            <person name="Nandy P."/>
            <person name="Geyer C."/>
            <person name="Yan Y."/>
            <person name="Sichtig H."/>
        </authorList>
    </citation>
    <scope>NUCLEOTIDE SEQUENCE [LARGE SCALE GENOMIC DNA]</scope>
    <source>
        <strain evidence="3 4">FDAARGOS_664</strain>
    </source>
</reference>
<evidence type="ECO:0000313" key="4">
    <source>
        <dbReference type="Proteomes" id="UP000322822"/>
    </source>
</evidence>
<feature type="signal peptide" evidence="2">
    <location>
        <begin position="1"/>
        <end position="24"/>
    </location>
</feature>
<protein>
    <submittedName>
        <fullName evidence="3">Tripartite tricarboxylate transporter substrate binding protein</fullName>
    </submittedName>
</protein>
<dbReference type="CDD" id="cd07012">
    <property type="entry name" value="PBP2_Bug_TTT"/>
    <property type="match status" value="1"/>
</dbReference>
<dbReference type="Proteomes" id="UP000322822">
    <property type="component" value="Chromosome 2"/>
</dbReference>
<dbReference type="InterPro" id="IPR042100">
    <property type="entry name" value="Bug_dom1"/>
</dbReference>
<dbReference type="EMBL" id="CP044067">
    <property type="protein sequence ID" value="QET05388.1"/>
    <property type="molecule type" value="Genomic_DNA"/>
</dbReference>
<dbReference type="SUPFAM" id="SSF53850">
    <property type="entry name" value="Periplasmic binding protein-like II"/>
    <property type="match status" value="1"/>
</dbReference>
<evidence type="ECO:0000313" key="3">
    <source>
        <dbReference type="EMBL" id="QET05388.1"/>
    </source>
</evidence>
<evidence type="ECO:0000256" key="1">
    <source>
        <dbReference type="ARBA" id="ARBA00006987"/>
    </source>
</evidence>